<evidence type="ECO:0000313" key="2">
    <source>
        <dbReference type="EMBL" id="SNT07190.1"/>
    </source>
</evidence>
<dbReference type="Proteomes" id="UP000198318">
    <property type="component" value="Unassembled WGS sequence"/>
</dbReference>
<name>A0A239JN14_9ACTN</name>
<dbReference type="InterPro" id="IPR007278">
    <property type="entry name" value="DUF397"/>
</dbReference>
<accession>A0A239JN14</accession>
<dbReference type="EMBL" id="FZOR01000015">
    <property type="protein sequence ID" value="SNT07190.1"/>
    <property type="molecule type" value="Genomic_DNA"/>
</dbReference>
<dbReference type="AlphaFoldDB" id="A0A239JN14"/>
<feature type="domain" description="DUF397" evidence="1">
    <location>
        <begin position="3"/>
        <end position="55"/>
    </location>
</feature>
<protein>
    <recommendedName>
        <fullName evidence="1">DUF397 domain-containing protein</fullName>
    </recommendedName>
</protein>
<evidence type="ECO:0000313" key="3">
    <source>
        <dbReference type="Proteomes" id="UP000198318"/>
    </source>
</evidence>
<proteinExistence type="predicted"/>
<keyword evidence="3" id="KW-1185">Reference proteome</keyword>
<organism evidence="2 3">
    <name type="scientific">Actinomadura meyerae</name>
    <dbReference type="NCBI Taxonomy" id="240840"/>
    <lineage>
        <taxon>Bacteria</taxon>
        <taxon>Bacillati</taxon>
        <taxon>Actinomycetota</taxon>
        <taxon>Actinomycetes</taxon>
        <taxon>Streptosporangiales</taxon>
        <taxon>Thermomonosporaceae</taxon>
        <taxon>Actinomadura</taxon>
    </lineage>
</organism>
<dbReference type="OrthoDB" id="3483594at2"/>
<gene>
    <name evidence="2" type="ORF">SAMN05443665_101592</name>
</gene>
<evidence type="ECO:0000259" key="1">
    <source>
        <dbReference type="Pfam" id="PF04149"/>
    </source>
</evidence>
<dbReference type="Pfam" id="PF04149">
    <property type="entry name" value="DUF397"/>
    <property type="match status" value="1"/>
</dbReference>
<reference evidence="2 3" key="1">
    <citation type="submission" date="2017-06" db="EMBL/GenBank/DDBJ databases">
        <authorList>
            <person name="Kim H.J."/>
            <person name="Triplett B.A."/>
        </authorList>
    </citation>
    <scope>NUCLEOTIDE SEQUENCE [LARGE SCALE GENOMIC DNA]</scope>
    <source>
        <strain evidence="2 3">DSM 44715</strain>
    </source>
</reference>
<sequence>MSEWRKASRSNASGNECVEAAALAEGRGVRDSKAPGNGHLTLSGRAFGELIARVKRDELDLSRRSGGLQ</sequence>